<sequence>MSTSSNVIDSSAALRISRRPTEVFKGHINWVRSIAYFPGERRIASAPRDSTVIIWDVEGGGRDGQPLHPDSVVRKIASGMDGRLVIWDALTREVVHEIKGDGVWRLAYSPDGRRIANGRLVTASSTKASGVGFQKRGMEVGKPMLSALGHQARLGPDTYEMEPTTFNGG</sequence>
<organism evidence="1 2">
    <name type="scientific">Leucogyrophana mollusca</name>
    <dbReference type="NCBI Taxonomy" id="85980"/>
    <lineage>
        <taxon>Eukaryota</taxon>
        <taxon>Fungi</taxon>
        <taxon>Dikarya</taxon>
        <taxon>Basidiomycota</taxon>
        <taxon>Agaricomycotina</taxon>
        <taxon>Agaricomycetes</taxon>
        <taxon>Agaricomycetidae</taxon>
        <taxon>Boletales</taxon>
        <taxon>Boletales incertae sedis</taxon>
        <taxon>Leucogyrophana</taxon>
    </lineage>
</organism>
<comment type="caution">
    <text evidence="1">The sequence shown here is derived from an EMBL/GenBank/DDBJ whole genome shotgun (WGS) entry which is preliminary data.</text>
</comment>
<keyword evidence="2" id="KW-1185">Reference proteome</keyword>
<gene>
    <name evidence="1" type="ORF">BV22DRAFT_1048303</name>
</gene>
<dbReference type="EMBL" id="MU266457">
    <property type="protein sequence ID" value="KAH7923292.1"/>
    <property type="molecule type" value="Genomic_DNA"/>
</dbReference>
<evidence type="ECO:0000313" key="1">
    <source>
        <dbReference type="EMBL" id="KAH7923292.1"/>
    </source>
</evidence>
<reference evidence="1" key="1">
    <citation type="journal article" date="2021" name="New Phytol.">
        <title>Evolutionary innovations through gain and loss of genes in the ectomycorrhizal Boletales.</title>
        <authorList>
            <person name="Wu G."/>
            <person name="Miyauchi S."/>
            <person name="Morin E."/>
            <person name="Kuo A."/>
            <person name="Drula E."/>
            <person name="Varga T."/>
            <person name="Kohler A."/>
            <person name="Feng B."/>
            <person name="Cao Y."/>
            <person name="Lipzen A."/>
            <person name="Daum C."/>
            <person name="Hundley H."/>
            <person name="Pangilinan J."/>
            <person name="Johnson J."/>
            <person name="Barry K."/>
            <person name="LaButti K."/>
            <person name="Ng V."/>
            <person name="Ahrendt S."/>
            <person name="Min B."/>
            <person name="Choi I.G."/>
            <person name="Park H."/>
            <person name="Plett J.M."/>
            <person name="Magnuson J."/>
            <person name="Spatafora J.W."/>
            <person name="Nagy L.G."/>
            <person name="Henrissat B."/>
            <person name="Grigoriev I.V."/>
            <person name="Yang Z.L."/>
            <person name="Xu J."/>
            <person name="Martin F.M."/>
        </authorList>
    </citation>
    <scope>NUCLEOTIDE SEQUENCE</scope>
    <source>
        <strain evidence="1">KUC20120723A-06</strain>
    </source>
</reference>
<name>A0ACB8BCZ0_9AGAM</name>
<proteinExistence type="predicted"/>
<accession>A0ACB8BCZ0</accession>
<dbReference type="Proteomes" id="UP000790709">
    <property type="component" value="Unassembled WGS sequence"/>
</dbReference>
<evidence type="ECO:0000313" key="2">
    <source>
        <dbReference type="Proteomes" id="UP000790709"/>
    </source>
</evidence>
<protein>
    <submittedName>
        <fullName evidence="1">Uncharacterized protein</fullName>
    </submittedName>
</protein>